<reference evidence="1 2" key="1">
    <citation type="submission" date="2020-08" db="EMBL/GenBank/DDBJ databases">
        <title>Sequencing the genomes of 1000 actinobacteria strains.</title>
        <authorList>
            <person name="Klenk H.-P."/>
        </authorList>
    </citation>
    <scope>NUCLEOTIDE SEQUENCE [LARGE SCALE GENOMIC DNA]</scope>
    <source>
        <strain evidence="1 2">DSM 28967</strain>
    </source>
</reference>
<sequence length="144" mass="16536">MTTKSTKTIWNPRPSRWDREVTLTTDPPRTYTRSNTETLTRLLRSTRLLEQLLQRAAKDDLPGLDWYVSEFSVYGEITTLVLSADQVRARFMAWTDALGIEWRQHTAEYTTELVASTKLPAPGAPHLTISVGLRAKIWDDEEDQ</sequence>
<keyword evidence="2" id="KW-1185">Reference proteome</keyword>
<comment type="caution">
    <text evidence="1">The sequence shown here is derived from an EMBL/GenBank/DDBJ whole genome shotgun (WGS) entry which is preliminary data.</text>
</comment>
<dbReference type="RefSeq" id="WP_184802060.1">
    <property type="nucleotide sequence ID" value="NZ_JACHMY010000001.1"/>
</dbReference>
<evidence type="ECO:0000313" key="2">
    <source>
        <dbReference type="Proteomes" id="UP000549971"/>
    </source>
</evidence>
<dbReference type="AlphaFoldDB" id="A0A7W9MYC1"/>
<protein>
    <submittedName>
        <fullName evidence="1">Uncharacterized protein</fullName>
    </submittedName>
</protein>
<proteinExistence type="predicted"/>
<dbReference type="Proteomes" id="UP000549971">
    <property type="component" value="Unassembled WGS sequence"/>
</dbReference>
<accession>A0A7W9MYC1</accession>
<organism evidence="1 2">
    <name type="scientific">Kribbella italica</name>
    <dbReference type="NCBI Taxonomy" id="1540520"/>
    <lineage>
        <taxon>Bacteria</taxon>
        <taxon>Bacillati</taxon>
        <taxon>Actinomycetota</taxon>
        <taxon>Actinomycetes</taxon>
        <taxon>Propionibacteriales</taxon>
        <taxon>Kribbellaceae</taxon>
        <taxon>Kribbella</taxon>
    </lineage>
</organism>
<dbReference type="EMBL" id="JACHMY010000001">
    <property type="protein sequence ID" value="MBB5840003.1"/>
    <property type="molecule type" value="Genomic_DNA"/>
</dbReference>
<gene>
    <name evidence="1" type="ORF">HDA39_006737</name>
</gene>
<name>A0A7W9MYC1_9ACTN</name>
<evidence type="ECO:0000313" key="1">
    <source>
        <dbReference type="EMBL" id="MBB5840003.1"/>
    </source>
</evidence>